<dbReference type="PANTHER" id="PTHR34187:SF1">
    <property type="entry name" value="DUF202 DOMAIN-CONTAINING PROTEIN"/>
    <property type="match status" value="1"/>
</dbReference>
<accession>A0A9W8XAS6</accession>
<feature type="region of interest" description="Disordered" evidence="5">
    <location>
        <begin position="1"/>
        <end position="30"/>
    </location>
</feature>
<feature type="transmembrane region" description="Helical" evidence="6">
    <location>
        <begin position="128"/>
        <end position="149"/>
    </location>
</feature>
<evidence type="ECO:0000256" key="5">
    <source>
        <dbReference type="SAM" id="MobiDB-lite"/>
    </source>
</evidence>
<evidence type="ECO:0000313" key="8">
    <source>
        <dbReference type="EMBL" id="KAJ4345428.1"/>
    </source>
</evidence>
<feature type="domain" description="DUF202" evidence="7">
    <location>
        <begin position="119"/>
        <end position="194"/>
    </location>
</feature>
<evidence type="ECO:0000256" key="6">
    <source>
        <dbReference type="SAM" id="Phobius"/>
    </source>
</evidence>
<keyword evidence="3 6" id="KW-1133">Transmembrane helix</keyword>
<dbReference type="PANTHER" id="PTHR34187">
    <property type="entry name" value="FGR18P"/>
    <property type="match status" value="1"/>
</dbReference>
<evidence type="ECO:0000256" key="3">
    <source>
        <dbReference type="ARBA" id="ARBA00022989"/>
    </source>
</evidence>
<proteinExistence type="predicted"/>
<feature type="compositionally biased region" description="Pro residues" evidence="5">
    <location>
        <begin position="1"/>
        <end position="14"/>
    </location>
</feature>
<evidence type="ECO:0000313" key="9">
    <source>
        <dbReference type="Proteomes" id="UP001140513"/>
    </source>
</evidence>
<feature type="region of interest" description="Disordered" evidence="5">
    <location>
        <begin position="60"/>
        <end position="87"/>
    </location>
</feature>
<keyword evidence="4 6" id="KW-0472">Membrane</keyword>
<keyword evidence="2 6" id="KW-0812">Transmembrane</keyword>
<dbReference type="RefSeq" id="XP_056065592.1">
    <property type="nucleotide sequence ID" value="XM_056220289.1"/>
</dbReference>
<protein>
    <recommendedName>
        <fullName evidence="7">DUF202 domain-containing protein</fullName>
    </recommendedName>
</protein>
<name>A0A9W8XAS6_9PLEO</name>
<dbReference type="GO" id="GO:0012505">
    <property type="term" value="C:endomembrane system"/>
    <property type="evidence" value="ECO:0007669"/>
    <property type="project" value="UniProtKB-SubCell"/>
</dbReference>
<evidence type="ECO:0000256" key="1">
    <source>
        <dbReference type="ARBA" id="ARBA00004127"/>
    </source>
</evidence>
<feature type="transmembrane region" description="Helical" evidence="6">
    <location>
        <begin position="161"/>
        <end position="187"/>
    </location>
</feature>
<sequence>MTSPDINPPKPTPLSLPASALNAPTALPHHDSEQFLRGDRHRTAQELEDICYDRPWSTRDSSLRSLSRRPSQTSTATDTSGPRTHRRLHLRRQAPRWYDGIVGFWTKNVSVAIEEGSHRDHLALERTFLGYLRTSLALAMTGVITAQLFRLQHSVSPDPRIGYYVLGVPLAASFISLGMLVLMIGALRFWRQQSAMVRGKVYAGGWEIAVIMASSLAITAVTFAMLVWVDVNKG</sequence>
<dbReference type="EMBL" id="JAPEUX010000009">
    <property type="protein sequence ID" value="KAJ4345428.1"/>
    <property type="molecule type" value="Genomic_DNA"/>
</dbReference>
<dbReference type="InterPro" id="IPR052053">
    <property type="entry name" value="IM_YidH-like"/>
</dbReference>
<evidence type="ECO:0000256" key="4">
    <source>
        <dbReference type="ARBA" id="ARBA00023136"/>
    </source>
</evidence>
<dbReference type="Proteomes" id="UP001140513">
    <property type="component" value="Unassembled WGS sequence"/>
</dbReference>
<comment type="subcellular location">
    <subcellularLocation>
        <location evidence="1">Endomembrane system</location>
        <topology evidence="1">Multi-pass membrane protein</topology>
    </subcellularLocation>
</comment>
<comment type="caution">
    <text evidence="8">The sequence shown here is derived from an EMBL/GenBank/DDBJ whole genome shotgun (WGS) entry which is preliminary data.</text>
</comment>
<evidence type="ECO:0000259" key="7">
    <source>
        <dbReference type="Pfam" id="PF02656"/>
    </source>
</evidence>
<reference evidence="8" key="1">
    <citation type="submission" date="2022-10" db="EMBL/GenBank/DDBJ databases">
        <title>Tapping the CABI collections for fungal endophytes: first genome assemblies for Collariella, Neodidymelliopsis, Ascochyta clinopodiicola, Didymella pomorum, Didymosphaeria variabile, Neocosmospora piperis and Neocucurbitaria cava.</title>
        <authorList>
            <person name="Hill R."/>
        </authorList>
    </citation>
    <scope>NUCLEOTIDE SEQUENCE</scope>
    <source>
        <strain evidence="8">IMI 356815</strain>
    </source>
</reference>
<dbReference type="OrthoDB" id="199599at2759"/>
<organism evidence="8 9">
    <name type="scientific">Didymosphaeria variabile</name>
    <dbReference type="NCBI Taxonomy" id="1932322"/>
    <lineage>
        <taxon>Eukaryota</taxon>
        <taxon>Fungi</taxon>
        <taxon>Dikarya</taxon>
        <taxon>Ascomycota</taxon>
        <taxon>Pezizomycotina</taxon>
        <taxon>Dothideomycetes</taxon>
        <taxon>Pleosporomycetidae</taxon>
        <taxon>Pleosporales</taxon>
        <taxon>Massarineae</taxon>
        <taxon>Didymosphaeriaceae</taxon>
        <taxon>Didymosphaeria</taxon>
    </lineage>
</organism>
<feature type="compositionally biased region" description="Low complexity" evidence="5">
    <location>
        <begin position="60"/>
        <end position="75"/>
    </location>
</feature>
<dbReference type="Pfam" id="PF02656">
    <property type="entry name" value="DUF202"/>
    <property type="match status" value="1"/>
</dbReference>
<feature type="transmembrane region" description="Helical" evidence="6">
    <location>
        <begin position="208"/>
        <end position="229"/>
    </location>
</feature>
<dbReference type="AlphaFoldDB" id="A0A9W8XAS6"/>
<dbReference type="GeneID" id="80915088"/>
<dbReference type="InterPro" id="IPR003807">
    <property type="entry name" value="DUF202"/>
</dbReference>
<keyword evidence="9" id="KW-1185">Reference proteome</keyword>
<evidence type="ECO:0000256" key="2">
    <source>
        <dbReference type="ARBA" id="ARBA00022692"/>
    </source>
</evidence>
<gene>
    <name evidence="8" type="ORF">N0V89_011558</name>
</gene>